<dbReference type="Proteomes" id="UP000095210">
    <property type="component" value="Chromosome"/>
</dbReference>
<dbReference type="PANTHER" id="PTHR40082:SF1">
    <property type="entry name" value="BLR5956 PROTEIN"/>
    <property type="match status" value="1"/>
</dbReference>
<dbReference type="InterPro" id="IPR003754">
    <property type="entry name" value="4pyrrol_synth_uPrphyn_synth"/>
</dbReference>
<dbReference type="AlphaFoldDB" id="A0AAC9HM07"/>
<dbReference type="EMBL" id="CP014859">
    <property type="protein sequence ID" value="AOS61792.1"/>
    <property type="molecule type" value="Genomic_DNA"/>
</dbReference>
<dbReference type="KEGG" id="ahm:TL08_04810"/>
<dbReference type="EC" id="4.2.1.75" evidence="2"/>
<dbReference type="NCBIfam" id="NF005568">
    <property type="entry name" value="PRK07239.1"/>
    <property type="match status" value="1"/>
</dbReference>
<gene>
    <name evidence="2" type="ORF">TL08_04810</name>
</gene>
<dbReference type="InterPro" id="IPR039793">
    <property type="entry name" value="UROS/Hem4"/>
</dbReference>
<dbReference type="CDD" id="cd06578">
    <property type="entry name" value="HemD"/>
    <property type="match status" value="1"/>
</dbReference>
<accession>A0AAC9HM07</accession>
<evidence type="ECO:0000259" key="1">
    <source>
        <dbReference type="Pfam" id="PF02602"/>
    </source>
</evidence>
<dbReference type="GO" id="GO:0006780">
    <property type="term" value="P:uroporphyrinogen III biosynthetic process"/>
    <property type="evidence" value="ECO:0007669"/>
    <property type="project" value="InterPro"/>
</dbReference>
<dbReference type="RefSeq" id="WP_069846881.1">
    <property type="nucleotide sequence ID" value="NZ_CP014859.1"/>
</dbReference>
<proteinExistence type="predicted"/>
<evidence type="ECO:0000313" key="2">
    <source>
        <dbReference type="EMBL" id="AOS61792.1"/>
    </source>
</evidence>
<dbReference type="SUPFAM" id="SSF69618">
    <property type="entry name" value="HemD-like"/>
    <property type="match status" value="1"/>
</dbReference>
<dbReference type="Gene3D" id="3.40.50.10090">
    <property type="match status" value="2"/>
</dbReference>
<protein>
    <submittedName>
        <fullName evidence="2">Uroporphyrinogen-III synthase</fullName>
        <ecNumber evidence="2">4.2.1.75</ecNumber>
    </submittedName>
</protein>
<reference evidence="3" key="1">
    <citation type="submission" date="2016-03" db="EMBL/GenBank/DDBJ databases">
        <title>Complete genome sequence of the type strain Actinoalloteichus hymeniacidonis DSM 45092.</title>
        <authorList>
            <person name="Schaffert L."/>
            <person name="Albersmeier A."/>
            <person name="Winkler A."/>
            <person name="Kalinowski J."/>
            <person name="Zotchev S."/>
            <person name="Ruckert C."/>
        </authorList>
    </citation>
    <scope>NUCLEOTIDE SEQUENCE [LARGE SCALE GENOMIC DNA]</scope>
    <source>
        <strain evidence="3">HPA177(T) (DSM 45092(T))</strain>
    </source>
</reference>
<organism evidence="2 3">
    <name type="scientific">Actinoalloteichus hymeniacidonis</name>
    <dbReference type="NCBI Taxonomy" id="340345"/>
    <lineage>
        <taxon>Bacteria</taxon>
        <taxon>Bacillati</taxon>
        <taxon>Actinomycetota</taxon>
        <taxon>Actinomycetes</taxon>
        <taxon>Pseudonocardiales</taxon>
        <taxon>Pseudonocardiaceae</taxon>
        <taxon>Actinoalloteichus</taxon>
    </lineage>
</organism>
<dbReference type="Pfam" id="PF02602">
    <property type="entry name" value="HEM4"/>
    <property type="match status" value="1"/>
</dbReference>
<keyword evidence="3" id="KW-1185">Reference proteome</keyword>
<dbReference type="GO" id="GO:0004852">
    <property type="term" value="F:uroporphyrinogen-III synthase activity"/>
    <property type="evidence" value="ECO:0007669"/>
    <property type="project" value="UniProtKB-EC"/>
</dbReference>
<sequence>MTDDQPLTGFTIGVTAERRAAELIGLLERKGAEIRFGPAIHTVALTDDRLLADATASVLAAPVDIVVAITGIGFRGWFEDATRLGLGERLLTHLSPATILARGPKARGAVRGAGLPDPWTAEGETVAEVMQRLREIGVAGRRVVVQVHGDPMPELLAELRSAGAEVVPVTVYRWTDPVDLAPLDALIEAAAAQELDAVTFTSAPAATNFLTRADRIGHGPALRRAAHRRLLLACVGSVTAAPLQAEGLPCLLPERSRTAALVRAVVDELPRRRESDRI</sequence>
<dbReference type="InterPro" id="IPR036108">
    <property type="entry name" value="4pyrrol_syn_uPrphyn_synt_sf"/>
</dbReference>
<name>A0AAC9HM07_9PSEU</name>
<keyword evidence="2" id="KW-0456">Lyase</keyword>
<evidence type="ECO:0000313" key="3">
    <source>
        <dbReference type="Proteomes" id="UP000095210"/>
    </source>
</evidence>
<dbReference type="PANTHER" id="PTHR40082">
    <property type="entry name" value="BLR5956 PROTEIN"/>
    <property type="match status" value="1"/>
</dbReference>
<feature type="domain" description="Tetrapyrrole biosynthesis uroporphyrinogen III synthase" evidence="1">
    <location>
        <begin position="22"/>
        <end position="262"/>
    </location>
</feature>